<dbReference type="AlphaFoldDB" id="A0A7G6X5K0"/>
<dbReference type="Proteomes" id="UP000515563">
    <property type="component" value="Chromosome"/>
</dbReference>
<protein>
    <recommendedName>
        <fullName evidence="3">Acyl-CoA dehydrogenase</fullName>
    </recommendedName>
</protein>
<dbReference type="RefSeq" id="WP_185443921.1">
    <property type="nucleotide sequence ID" value="NZ_CP043661.1"/>
</dbReference>
<dbReference type="GO" id="GO:0016627">
    <property type="term" value="F:oxidoreductase activity, acting on the CH-CH group of donors"/>
    <property type="evidence" value="ECO:0007669"/>
    <property type="project" value="InterPro"/>
</dbReference>
<reference evidence="2" key="1">
    <citation type="submission" date="2019-09" db="EMBL/GenBank/DDBJ databases">
        <title>Antimicrobial potential of Antarctic Bacteria.</title>
        <authorList>
            <person name="Benaud N."/>
            <person name="Edwards R.J."/>
            <person name="Ferrari B.C."/>
        </authorList>
    </citation>
    <scope>NUCLEOTIDE SEQUENCE [LARGE SCALE GENOMIC DNA]</scope>
    <source>
        <strain evidence="2">SPB151</strain>
    </source>
</reference>
<keyword evidence="2" id="KW-1185">Reference proteome</keyword>
<reference evidence="1 2" key="2">
    <citation type="journal article" date="2020" name="Microbiol. Resour. Announc.">
        <title>Antarctic desert soil bacteria exhibit high novel natural product potential, evaluated through long-read genome sequencing and comparative genomics.</title>
        <authorList>
            <person name="Benaud N."/>
            <person name="Edwards R.J."/>
            <person name="Amos T.G."/>
            <person name="D'Agostino P.M."/>
            <person name="Gutierrez-Chavez C."/>
            <person name="Montgomery K."/>
            <person name="Nicetic I."/>
            <person name="Ferrari B.C."/>
        </authorList>
    </citation>
    <scope>NUCLEOTIDE SEQUENCE [LARGE SCALE GENOMIC DNA]</scope>
    <source>
        <strain evidence="1 2">SPB151</strain>
    </source>
</reference>
<name>A0A7G6X5K0_9ACTN</name>
<accession>A0A7G6X5K0</accession>
<dbReference type="SUPFAM" id="SSF56645">
    <property type="entry name" value="Acyl-CoA dehydrogenase NM domain-like"/>
    <property type="match status" value="1"/>
</dbReference>
<evidence type="ECO:0000313" key="2">
    <source>
        <dbReference type="Proteomes" id="UP000515563"/>
    </source>
</evidence>
<dbReference type="EMBL" id="CP043661">
    <property type="protein sequence ID" value="QNE21515.1"/>
    <property type="molecule type" value="Genomic_DNA"/>
</dbReference>
<evidence type="ECO:0008006" key="3">
    <source>
        <dbReference type="Google" id="ProtNLM"/>
    </source>
</evidence>
<organism evidence="1 2">
    <name type="scientific">Kribbella qitaiheensis</name>
    <dbReference type="NCBI Taxonomy" id="1544730"/>
    <lineage>
        <taxon>Bacteria</taxon>
        <taxon>Bacillati</taxon>
        <taxon>Actinomycetota</taxon>
        <taxon>Actinomycetes</taxon>
        <taxon>Propionibacteriales</taxon>
        <taxon>Kribbellaceae</taxon>
        <taxon>Kribbella</taxon>
    </lineage>
</organism>
<sequence>MTSTATLQPAEVESALGDAADAHNPFSFDAVIGADEAAVPLPGASELLKAINWSAELVPRIHGGRLSTTDRLVQLLRPLFRRDATVGLGAGIAPLLSSSLVWSSGDPSQQEPLAKTMLVNRLPLASYGEPDSQLAGSELVARRYGDELALEGSRPAVSGLTGWDAPVAVVARTGSALGSTKYSVLLLPHGQTPPAPRQHTGVRGLRFGDLDLGEQRQDAQLVGGFNGGIELARTALAVTRTTLAGATVGLLDTQLRAAVESAQRRQRLPYVRSALAGAFVDLLVLDCLATVAGRALHLMPGRPASYLDAVDRLAVVLARDVIAALDGVLGIEAHRRDGRYAIFQKHRRDLQAAPLVATGGARRRSALIPELPGGASERDSPDPATLFGLGEPLPDLDFAHLARARASPGDPLAAITAELLPGDLLASYGDQLATGVRQVQARSRTLPPRDRTPLATPDSFALAGRYAVLVAAASCIGVWRHNQRGFVQDPAWLTAALHRLVQRLGESTPSLPADVENRVMTELLARHRDRQAFDLAACHLGSG</sequence>
<evidence type="ECO:0000313" key="1">
    <source>
        <dbReference type="EMBL" id="QNE21515.1"/>
    </source>
</evidence>
<dbReference type="KEGG" id="kqi:F1D05_30845"/>
<gene>
    <name evidence="1" type="ORF">F1D05_30845</name>
</gene>
<dbReference type="InterPro" id="IPR009100">
    <property type="entry name" value="AcylCoA_DH/oxidase_NM_dom_sf"/>
</dbReference>
<proteinExistence type="predicted"/>